<comment type="subcellular location">
    <subcellularLocation>
        <location evidence="1">Membrane</location>
        <topology evidence="1">Multi-pass membrane protein</topology>
    </subcellularLocation>
</comment>
<evidence type="ECO:0000256" key="5">
    <source>
        <dbReference type="ARBA" id="ARBA00023136"/>
    </source>
</evidence>
<evidence type="ECO:0000256" key="6">
    <source>
        <dbReference type="ARBA" id="ARBA00044504"/>
    </source>
</evidence>
<dbReference type="FunCoup" id="M1BHM6">
    <property type="interactions" value="168"/>
</dbReference>
<dbReference type="Gene3D" id="1.20.1250.20">
    <property type="entry name" value="MFS general substrate transporter like domains"/>
    <property type="match status" value="1"/>
</dbReference>
<dbReference type="OMA" id="LTIQAWT"/>
<dbReference type="GO" id="GO:0016020">
    <property type="term" value="C:membrane"/>
    <property type="evidence" value="ECO:0000318"/>
    <property type="project" value="GO_Central"/>
</dbReference>
<reference evidence="9" key="1">
    <citation type="journal article" date="2011" name="Nature">
        <title>Genome sequence and analysis of the tuber crop potato.</title>
        <authorList>
            <consortium name="The Potato Genome Sequencing Consortium"/>
        </authorList>
    </citation>
    <scope>NUCLEOTIDE SEQUENCE [LARGE SCALE GENOMIC DNA]</scope>
    <source>
        <strain evidence="9">cv. DM1-3 516 R44</strain>
    </source>
</reference>
<proteinExistence type="inferred from homology"/>
<keyword evidence="4 7" id="KW-1133">Transmembrane helix</keyword>
<feature type="transmembrane region" description="Helical" evidence="7">
    <location>
        <begin position="336"/>
        <end position="356"/>
    </location>
</feature>
<sequence length="575" mass="62977">MEIDNQSNWDSYVDWKNRPAINNRHGGLLAASFVLGVEVLENLAFLANASNLVLYISEYMHFSPSTSANSVTNFMGTAFLLALLGGFLSDAFFTTYYIYLISALIEFLGLVILTIQARSSSLMPRKCELGVPNMPCEQVHGAQAAMLFIGLYLVALGVGGIKGSLPPHGAEQFDESTPRGRKQRSTFFNYFVFCLSFGALIAVTLVVWMEDNKGWQWGFGIATLAIFLSIPIFLAGSPFYRNKIPRGSPLTTINKVIIAALLNSSASSSKNSSTVIASMTSSPSPPIPTSKDVESIETAPSSSFSFLNRAVSDTPACGALKCTVQQVEEVKIVMKLLPIFACTIMLNCCLAQLNTFSVHQAASMNTKVGSLKVPPASLPVFPVVFIMILAPVYDHFIIPFTRRVTKTEMGISHLQRIGIGLFLSIVAMAIAALVEIKRKGVVTDSGLIDSAKPLPITFFWIAFQYLFLGSADLFVLAGLLEFCFSEAPVSMRSLATSLSWASLAIGYYLSSVIVSIVNRVTGISTNKPWLAGSNLNHYHLERFYWLMCILSALNFMHYLFWATKYKYTSVTSSRC</sequence>
<evidence type="ECO:0000256" key="3">
    <source>
        <dbReference type="ARBA" id="ARBA00022692"/>
    </source>
</evidence>
<dbReference type="PaxDb" id="4113-PGSC0003DMT400045415"/>
<feature type="transmembrane region" description="Helical" evidence="7">
    <location>
        <begin position="96"/>
        <end position="115"/>
    </location>
</feature>
<evidence type="ECO:0000256" key="7">
    <source>
        <dbReference type="SAM" id="Phobius"/>
    </source>
</evidence>
<keyword evidence="3 7" id="KW-0812">Transmembrane</keyword>
<dbReference type="InParanoid" id="M1BHM6"/>
<comment type="similarity">
    <text evidence="6">Belongs to the major facilitator superfamily. Phosphate:H(+) symporter (TC 2.A.1.9) family.</text>
</comment>
<dbReference type="InterPro" id="IPR036259">
    <property type="entry name" value="MFS_trans_sf"/>
</dbReference>
<dbReference type="RefSeq" id="XP_006357287.1">
    <property type="nucleotide sequence ID" value="XM_006357225.2"/>
</dbReference>
<dbReference type="ExpressionAtlas" id="M1BHM6">
    <property type="expression patterns" value="baseline"/>
</dbReference>
<feature type="transmembrane region" description="Helical" evidence="7">
    <location>
        <begin position="543"/>
        <end position="561"/>
    </location>
</feature>
<dbReference type="Pfam" id="PF00854">
    <property type="entry name" value="PTR2"/>
    <property type="match status" value="1"/>
</dbReference>
<dbReference type="GeneID" id="102578808"/>
<dbReference type="KEGG" id="sot:102578808"/>
<gene>
    <name evidence="8" type="primary">LOC102578808</name>
</gene>
<dbReference type="CDD" id="cd17414">
    <property type="entry name" value="MFS_NPF4"/>
    <property type="match status" value="1"/>
</dbReference>
<dbReference type="eggNOG" id="KOG1237">
    <property type="taxonomic scope" value="Eukaryota"/>
</dbReference>
<feature type="transmembrane region" description="Helical" evidence="7">
    <location>
        <begin position="494"/>
        <end position="517"/>
    </location>
</feature>
<keyword evidence="9" id="KW-1185">Reference proteome</keyword>
<dbReference type="AlphaFoldDB" id="M1BHM6"/>
<feature type="transmembrane region" description="Helical" evidence="7">
    <location>
        <begin position="215"/>
        <end position="236"/>
    </location>
</feature>
<dbReference type="SUPFAM" id="SSF103473">
    <property type="entry name" value="MFS general substrate transporter"/>
    <property type="match status" value="1"/>
</dbReference>
<protein>
    <submittedName>
        <fullName evidence="8">Nitrate transporter</fullName>
    </submittedName>
</protein>
<dbReference type="Gramene" id="PGSC0003DMT400045415">
    <property type="protein sequence ID" value="PGSC0003DMT400045415"/>
    <property type="gene ID" value="PGSC0003DMG400017621"/>
</dbReference>
<feature type="transmembrane region" description="Helical" evidence="7">
    <location>
        <begin position="186"/>
        <end position="209"/>
    </location>
</feature>
<dbReference type="Proteomes" id="UP000011115">
    <property type="component" value="Unassembled WGS sequence"/>
</dbReference>
<feature type="transmembrane region" description="Helical" evidence="7">
    <location>
        <begin position="417"/>
        <end position="436"/>
    </location>
</feature>
<dbReference type="GO" id="GO:0022857">
    <property type="term" value="F:transmembrane transporter activity"/>
    <property type="evidence" value="ECO:0000318"/>
    <property type="project" value="GO_Central"/>
</dbReference>
<evidence type="ECO:0000256" key="2">
    <source>
        <dbReference type="ARBA" id="ARBA00005982"/>
    </source>
</evidence>
<feature type="transmembrane region" description="Helical" evidence="7">
    <location>
        <begin position="456"/>
        <end position="482"/>
    </location>
</feature>
<feature type="transmembrane region" description="Helical" evidence="7">
    <location>
        <begin position="26"/>
        <end position="47"/>
    </location>
</feature>
<dbReference type="GO" id="GO:0055085">
    <property type="term" value="P:transmembrane transport"/>
    <property type="evidence" value="ECO:0000318"/>
    <property type="project" value="GO_Central"/>
</dbReference>
<dbReference type="EnsemblPlants" id="PGSC0003DMT400045415">
    <property type="protein sequence ID" value="PGSC0003DMT400045415"/>
    <property type="gene ID" value="PGSC0003DMG400017621"/>
</dbReference>
<feature type="transmembrane region" description="Helical" evidence="7">
    <location>
        <begin position="144"/>
        <end position="165"/>
    </location>
</feature>
<keyword evidence="5 7" id="KW-0472">Membrane</keyword>
<comment type="similarity">
    <text evidence="2">Belongs to the major facilitator superfamily. Proton-dependent oligopeptide transporter (POT/PTR) (TC 2.A.17) family.</text>
</comment>
<organism evidence="8 9">
    <name type="scientific">Solanum tuberosum</name>
    <name type="common">Potato</name>
    <dbReference type="NCBI Taxonomy" id="4113"/>
    <lineage>
        <taxon>Eukaryota</taxon>
        <taxon>Viridiplantae</taxon>
        <taxon>Streptophyta</taxon>
        <taxon>Embryophyta</taxon>
        <taxon>Tracheophyta</taxon>
        <taxon>Spermatophyta</taxon>
        <taxon>Magnoliopsida</taxon>
        <taxon>eudicotyledons</taxon>
        <taxon>Gunneridae</taxon>
        <taxon>Pentapetalae</taxon>
        <taxon>asterids</taxon>
        <taxon>lamiids</taxon>
        <taxon>Solanales</taxon>
        <taxon>Solanaceae</taxon>
        <taxon>Solanoideae</taxon>
        <taxon>Solaneae</taxon>
        <taxon>Solanum</taxon>
    </lineage>
</organism>
<reference evidence="8" key="2">
    <citation type="submission" date="2015-06" db="UniProtKB">
        <authorList>
            <consortium name="EnsemblPlants"/>
        </authorList>
    </citation>
    <scope>IDENTIFICATION</scope>
    <source>
        <strain evidence="8">DM1-3 516 R44</strain>
    </source>
</reference>
<dbReference type="PANTHER" id="PTHR11654">
    <property type="entry name" value="OLIGOPEPTIDE TRANSPORTER-RELATED"/>
    <property type="match status" value="1"/>
</dbReference>
<evidence type="ECO:0000256" key="4">
    <source>
        <dbReference type="ARBA" id="ARBA00022989"/>
    </source>
</evidence>
<feature type="transmembrane region" description="Helical" evidence="7">
    <location>
        <begin position="376"/>
        <end position="396"/>
    </location>
</feature>
<dbReference type="SMR" id="M1BHM6"/>
<feature type="transmembrane region" description="Helical" evidence="7">
    <location>
        <begin position="67"/>
        <end position="89"/>
    </location>
</feature>
<evidence type="ECO:0000256" key="1">
    <source>
        <dbReference type="ARBA" id="ARBA00004141"/>
    </source>
</evidence>
<dbReference type="InterPro" id="IPR000109">
    <property type="entry name" value="POT_fam"/>
</dbReference>
<accession>M1BHM6</accession>
<dbReference type="OrthoDB" id="8904098at2759"/>
<name>M1BHM6_SOLTU</name>
<evidence type="ECO:0000313" key="8">
    <source>
        <dbReference type="EnsemblPlants" id="PGSC0003DMT400045415"/>
    </source>
</evidence>
<evidence type="ECO:0000313" key="9">
    <source>
        <dbReference type="Proteomes" id="UP000011115"/>
    </source>
</evidence>